<name>A0A1M6R5A3_9GAMM</name>
<feature type="domain" description="YrdC-like" evidence="1">
    <location>
        <begin position="14"/>
        <end position="200"/>
    </location>
</feature>
<evidence type="ECO:0000313" key="3">
    <source>
        <dbReference type="Proteomes" id="UP000184248"/>
    </source>
</evidence>
<dbReference type="InterPro" id="IPR006070">
    <property type="entry name" value="Sua5-like_dom"/>
</dbReference>
<evidence type="ECO:0000259" key="1">
    <source>
        <dbReference type="PROSITE" id="PS51163"/>
    </source>
</evidence>
<gene>
    <name evidence="2" type="ORF">SAMN05192556_102223</name>
</gene>
<dbReference type="OrthoDB" id="9781656at2"/>
<keyword evidence="3" id="KW-1185">Reference proteome</keyword>
<dbReference type="AlphaFoldDB" id="A0A1M6R5A3"/>
<protein>
    <submittedName>
        <fullName evidence="2">tRNA threonylcarbamoyl adenosine modification protein, Sua5/YciO/YrdC/YwlC family</fullName>
    </submittedName>
</protein>
<dbReference type="PANTHER" id="PTHR42828">
    <property type="entry name" value="DHBP SYNTHASE RIBB-LIKE ALPHA/BETA DOMAIN-CONTAINING PROTEIN"/>
    <property type="match status" value="1"/>
</dbReference>
<proteinExistence type="predicted"/>
<dbReference type="PANTHER" id="PTHR42828:SF3">
    <property type="entry name" value="THREONYLCARBAMOYL-AMP SYNTHASE"/>
    <property type="match status" value="1"/>
</dbReference>
<reference evidence="3" key="1">
    <citation type="submission" date="2016-11" db="EMBL/GenBank/DDBJ databases">
        <authorList>
            <person name="Varghese N."/>
            <person name="Submissions S."/>
        </authorList>
    </citation>
    <scope>NUCLEOTIDE SEQUENCE [LARGE SCALE GENOMIC DNA]</scope>
    <source>
        <strain evidence="3">ALO Sharm</strain>
    </source>
</reference>
<dbReference type="NCBIfam" id="TIGR00057">
    <property type="entry name" value="L-threonylcarbamoyladenylate synthase"/>
    <property type="match status" value="1"/>
</dbReference>
<evidence type="ECO:0000313" key="2">
    <source>
        <dbReference type="EMBL" id="SHK27634.1"/>
    </source>
</evidence>
<dbReference type="InterPro" id="IPR052532">
    <property type="entry name" value="SUA5_domain"/>
</dbReference>
<dbReference type="EMBL" id="FRAL01000002">
    <property type="protein sequence ID" value="SHK27634.1"/>
    <property type="molecule type" value="Genomic_DNA"/>
</dbReference>
<dbReference type="SUPFAM" id="SSF55821">
    <property type="entry name" value="YrdC/RibB"/>
    <property type="match status" value="1"/>
</dbReference>
<dbReference type="GO" id="GO:0003725">
    <property type="term" value="F:double-stranded RNA binding"/>
    <property type="evidence" value="ECO:0007669"/>
    <property type="project" value="InterPro"/>
</dbReference>
<dbReference type="PROSITE" id="PS51163">
    <property type="entry name" value="YRDC"/>
    <property type="match status" value="1"/>
</dbReference>
<dbReference type="Pfam" id="PF01300">
    <property type="entry name" value="Sua5_yciO_yrdC"/>
    <property type="match status" value="1"/>
</dbReference>
<dbReference type="RefSeq" id="WP_064699569.1">
    <property type="nucleotide sequence ID" value="NZ_BDEO01000007.1"/>
</dbReference>
<dbReference type="Gene3D" id="3.90.870.10">
    <property type="entry name" value="DHBP synthase"/>
    <property type="match status" value="1"/>
</dbReference>
<dbReference type="Proteomes" id="UP000184248">
    <property type="component" value="Unassembled WGS sequence"/>
</dbReference>
<accession>A0A1M6R5A3</accession>
<sequence>MSQFFQIHPETPQKRLIDQAVRIIRDGGVVAYPTDSGYALGCHLGDKKAIERIKWLRSLDDKHNFTLVCSDLSEIGTYAKVDNAVFRLLKAHTPGAYTFILQATSEVPRLLLHPKRRSIGVRVPDHPIPRALLDELGEPLMSVTLIPVGEELPMTDAEEIRERFGAHLDLVIDGGACHLEPTSVVDLRELPPRVVREGRGDIAPFTE</sequence>
<dbReference type="InterPro" id="IPR017945">
    <property type="entry name" value="DHBP_synth_RibB-like_a/b_dom"/>
</dbReference>
<organism evidence="2 3">
    <name type="scientific">Halomonas caseinilytica</name>
    <dbReference type="NCBI Taxonomy" id="438744"/>
    <lineage>
        <taxon>Bacteria</taxon>
        <taxon>Pseudomonadati</taxon>
        <taxon>Pseudomonadota</taxon>
        <taxon>Gammaproteobacteria</taxon>
        <taxon>Oceanospirillales</taxon>
        <taxon>Halomonadaceae</taxon>
        <taxon>Halomonas</taxon>
    </lineage>
</organism>